<sequence>MAVKEFNYSTRLLFVILSESFCELTETSQTDRASYENHTVRSYAECSYLEYDFQGTFQTLESVFFHFES</sequence>
<proteinExistence type="predicted"/>
<organism evidence="1 2">
    <name type="scientific">Enterococcus hirae</name>
    <dbReference type="NCBI Taxonomy" id="1354"/>
    <lineage>
        <taxon>Bacteria</taxon>
        <taxon>Bacillati</taxon>
        <taxon>Bacillota</taxon>
        <taxon>Bacilli</taxon>
        <taxon>Lactobacillales</taxon>
        <taxon>Enterococcaceae</taxon>
        <taxon>Enterococcus</taxon>
    </lineage>
</organism>
<reference evidence="1 2" key="1">
    <citation type="submission" date="2019-05" db="EMBL/GenBank/DDBJ databases">
        <authorList>
            <consortium name="Pathogen Informatics"/>
        </authorList>
    </citation>
    <scope>NUCLEOTIDE SEQUENCE [LARGE SCALE GENOMIC DNA]</scope>
    <source>
        <strain evidence="1 2">NCTC12204</strain>
    </source>
</reference>
<evidence type="ECO:0000313" key="1">
    <source>
        <dbReference type="EMBL" id="VTQ70722.1"/>
    </source>
</evidence>
<accession>A0A7Z9AWD3</accession>
<gene>
    <name evidence="1" type="ORF">NCTC12204_02659</name>
</gene>
<comment type="caution">
    <text evidence="1">The sequence shown here is derived from an EMBL/GenBank/DDBJ whole genome shotgun (WGS) entry which is preliminary data.</text>
</comment>
<name>A0A7Z9AWD3_ENTHR</name>
<dbReference type="Proteomes" id="UP000352698">
    <property type="component" value="Unassembled WGS sequence"/>
</dbReference>
<dbReference type="EMBL" id="CABEEP010000001">
    <property type="protein sequence ID" value="VTQ70722.1"/>
    <property type="molecule type" value="Genomic_DNA"/>
</dbReference>
<evidence type="ECO:0000313" key="2">
    <source>
        <dbReference type="Proteomes" id="UP000352698"/>
    </source>
</evidence>
<protein>
    <submittedName>
        <fullName evidence="1">Uncharacterized protein</fullName>
    </submittedName>
</protein>
<dbReference type="AlphaFoldDB" id="A0A7Z9AWD3"/>